<dbReference type="PROSITE" id="PS00409">
    <property type="entry name" value="PROKAR_NTER_METHYL"/>
    <property type="match status" value="1"/>
</dbReference>
<sequence length="122" mass="13079">MKRQKGFTLIELLVVISIIGLLAAAGLATYTQSQKRARDAKRQADIIAIADALELAYDNTTCSSTKFAYPTALCTAMFAGGIPVDPTNSGTYVYTITLATDSFTVSADLEGSATDYVRNNRQ</sequence>
<comment type="subcellular location">
    <subcellularLocation>
        <location evidence="1">Membrane</location>
        <topology evidence="1">Single-pass membrane protein</topology>
    </subcellularLocation>
</comment>
<dbReference type="PRINTS" id="PR00813">
    <property type="entry name" value="BCTERIALGSPG"/>
</dbReference>
<dbReference type="PANTHER" id="PTHR30093">
    <property type="entry name" value="GENERAL SECRETION PATHWAY PROTEIN G"/>
    <property type="match status" value="1"/>
</dbReference>
<evidence type="ECO:0000313" key="6">
    <source>
        <dbReference type="EMBL" id="PIP61583.1"/>
    </source>
</evidence>
<keyword evidence="2" id="KW-0488">Methylation</keyword>
<dbReference type="GO" id="GO:0016020">
    <property type="term" value="C:membrane"/>
    <property type="evidence" value="ECO:0007669"/>
    <property type="project" value="UniProtKB-SubCell"/>
</dbReference>
<evidence type="ECO:0000256" key="4">
    <source>
        <dbReference type="ARBA" id="ARBA00022989"/>
    </source>
</evidence>
<dbReference type="Gene3D" id="3.30.700.10">
    <property type="entry name" value="Glycoprotein, Type 4 Pilin"/>
    <property type="match status" value="1"/>
</dbReference>
<dbReference type="Pfam" id="PF07963">
    <property type="entry name" value="N_methyl"/>
    <property type="match status" value="1"/>
</dbReference>
<dbReference type="InterPro" id="IPR045584">
    <property type="entry name" value="Pilin-like"/>
</dbReference>
<dbReference type="InterPro" id="IPR000983">
    <property type="entry name" value="Bac_GSPG_pilin"/>
</dbReference>
<reference evidence="6 7" key="1">
    <citation type="submission" date="2017-09" db="EMBL/GenBank/DDBJ databases">
        <title>Depth-based differentiation of microbial function through sediment-hosted aquifers and enrichment of novel symbionts in the deep terrestrial subsurface.</title>
        <authorList>
            <person name="Probst A.J."/>
            <person name="Ladd B."/>
            <person name="Jarett J.K."/>
            <person name="Geller-Mcgrath D.E."/>
            <person name="Sieber C.M."/>
            <person name="Emerson J.B."/>
            <person name="Anantharaman K."/>
            <person name="Thomas B.C."/>
            <person name="Malmstrom R."/>
            <person name="Stieglmeier M."/>
            <person name="Klingl A."/>
            <person name="Woyke T."/>
            <person name="Ryan C.M."/>
            <person name="Banfield J.F."/>
        </authorList>
    </citation>
    <scope>NUCLEOTIDE SEQUENCE [LARGE SCALE GENOMIC DNA]</scope>
    <source>
        <strain evidence="6">CG22_combo_CG10-13_8_21_14_all_38_20</strain>
    </source>
</reference>
<evidence type="ECO:0000256" key="5">
    <source>
        <dbReference type="ARBA" id="ARBA00023136"/>
    </source>
</evidence>
<organism evidence="6 7">
    <name type="scientific">Candidatus Roizmanbacteria bacterium CG22_combo_CG10-13_8_21_14_all_38_20</name>
    <dbReference type="NCBI Taxonomy" id="1974862"/>
    <lineage>
        <taxon>Bacteria</taxon>
        <taxon>Candidatus Roizmaniibacteriota</taxon>
    </lineage>
</organism>
<name>A0A2H0BV80_9BACT</name>
<dbReference type="EMBL" id="PCTA01000022">
    <property type="protein sequence ID" value="PIP61583.1"/>
    <property type="molecule type" value="Genomic_DNA"/>
</dbReference>
<dbReference type="Proteomes" id="UP000231246">
    <property type="component" value="Unassembled WGS sequence"/>
</dbReference>
<keyword evidence="5" id="KW-0472">Membrane</keyword>
<evidence type="ECO:0008006" key="8">
    <source>
        <dbReference type="Google" id="ProtNLM"/>
    </source>
</evidence>
<dbReference type="NCBIfam" id="TIGR02532">
    <property type="entry name" value="IV_pilin_GFxxxE"/>
    <property type="match status" value="1"/>
</dbReference>
<evidence type="ECO:0000256" key="2">
    <source>
        <dbReference type="ARBA" id="ARBA00022481"/>
    </source>
</evidence>
<dbReference type="GO" id="GO:0015628">
    <property type="term" value="P:protein secretion by the type II secretion system"/>
    <property type="evidence" value="ECO:0007669"/>
    <property type="project" value="InterPro"/>
</dbReference>
<dbReference type="AlphaFoldDB" id="A0A2H0BV80"/>
<dbReference type="SUPFAM" id="SSF54523">
    <property type="entry name" value="Pili subunits"/>
    <property type="match status" value="1"/>
</dbReference>
<evidence type="ECO:0000256" key="1">
    <source>
        <dbReference type="ARBA" id="ARBA00004167"/>
    </source>
</evidence>
<protein>
    <recommendedName>
        <fullName evidence="8">Type II secretion system protein GspG C-terminal domain-containing protein</fullName>
    </recommendedName>
</protein>
<evidence type="ECO:0000313" key="7">
    <source>
        <dbReference type="Proteomes" id="UP000231246"/>
    </source>
</evidence>
<dbReference type="PANTHER" id="PTHR30093:SF44">
    <property type="entry name" value="TYPE II SECRETION SYSTEM CORE PROTEIN G"/>
    <property type="match status" value="1"/>
</dbReference>
<proteinExistence type="predicted"/>
<keyword evidence="3" id="KW-0812">Transmembrane</keyword>
<evidence type="ECO:0000256" key="3">
    <source>
        <dbReference type="ARBA" id="ARBA00022692"/>
    </source>
</evidence>
<comment type="caution">
    <text evidence="6">The sequence shown here is derived from an EMBL/GenBank/DDBJ whole genome shotgun (WGS) entry which is preliminary data.</text>
</comment>
<dbReference type="InterPro" id="IPR012902">
    <property type="entry name" value="N_methyl_site"/>
</dbReference>
<accession>A0A2H0BV80</accession>
<gene>
    <name evidence="6" type="ORF">COW99_02955</name>
</gene>
<dbReference type="GO" id="GO:0015627">
    <property type="term" value="C:type II protein secretion system complex"/>
    <property type="evidence" value="ECO:0007669"/>
    <property type="project" value="InterPro"/>
</dbReference>
<keyword evidence="4" id="KW-1133">Transmembrane helix</keyword>